<dbReference type="Gene3D" id="2.60.120.200">
    <property type="match status" value="1"/>
</dbReference>
<dbReference type="Proteomes" id="UP000695022">
    <property type="component" value="Unplaced"/>
</dbReference>
<dbReference type="PROSITE" id="PS50025">
    <property type="entry name" value="LAM_G_DOMAIN"/>
    <property type="match status" value="1"/>
</dbReference>
<dbReference type="InterPro" id="IPR001791">
    <property type="entry name" value="Laminin_G"/>
</dbReference>
<keyword evidence="2" id="KW-0245">EGF-like domain</keyword>
<dbReference type="InterPro" id="IPR013320">
    <property type="entry name" value="ConA-like_dom_sf"/>
</dbReference>
<proteinExistence type="predicted"/>
<dbReference type="SUPFAM" id="SSF57196">
    <property type="entry name" value="EGF/Laminin"/>
    <property type="match status" value="1"/>
</dbReference>
<gene>
    <name evidence="6" type="primary">LOC106815694</name>
</gene>
<accession>A0ABM1EU12</accession>
<name>A0ABM1EU12_PRICU</name>
<evidence type="ECO:0000259" key="3">
    <source>
        <dbReference type="PROSITE" id="PS50025"/>
    </source>
</evidence>
<comment type="caution">
    <text evidence="2">Lacks conserved residue(s) required for the propagation of feature annotation.</text>
</comment>
<dbReference type="SMART" id="SM00282">
    <property type="entry name" value="LamG"/>
    <property type="match status" value="1"/>
</dbReference>
<dbReference type="InterPro" id="IPR050372">
    <property type="entry name" value="Neurexin-related_CASP"/>
</dbReference>
<protein>
    <submittedName>
        <fullName evidence="6">Neurexin-1b-like</fullName>
    </submittedName>
</protein>
<dbReference type="Pfam" id="PF02210">
    <property type="entry name" value="Laminin_G_2"/>
    <property type="match status" value="1"/>
</dbReference>
<dbReference type="PANTHER" id="PTHR15036:SF89">
    <property type="entry name" value="NEUREXIN 1, ISOFORM F"/>
    <property type="match status" value="1"/>
</dbReference>
<keyword evidence="1 2" id="KW-1015">Disulfide bond</keyword>
<dbReference type="Gene3D" id="2.10.25.10">
    <property type="entry name" value="Laminin"/>
    <property type="match status" value="1"/>
</dbReference>
<evidence type="ECO:0000256" key="2">
    <source>
        <dbReference type="PROSITE-ProRule" id="PRU00076"/>
    </source>
</evidence>
<dbReference type="SUPFAM" id="SSF49899">
    <property type="entry name" value="Concanavalin A-like lectins/glucanases"/>
    <property type="match status" value="1"/>
</dbReference>
<dbReference type="CDD" id="cd00110">
    <property type="entry name" value="LamG"/>
    <property type="match status" value="1"/>
</dbReference>
<feature type="disulfide bond" evidence="2">
    <location>
        <begin position="160"/>
        <end position="170"/>
    </location>
</feature>
<dbReference type="PROSITE" id="PS50026">
    <property type="entry name" value="EGF_3"/>
    <property type="match status" value="1"/>
</dbReference>
<reference evidence="6" key="1">
    <citation type="submission" date="2025-08" db="UniProtKB">
        <authorList>
            <consortium name="RefSeq"/>
        </authorList>
    </citation>
    <scope>IDENTIFICATION</scope>
</reference>
<keyword evidence="5" id="KW-1185">Reference proteome</keyword>
<evidence type="ECO:0000313" key="6">
    <source>
        <dbReference type="RefSeq" id="XP_014675683.1"/>
    </source>
</evidence>
<dbReference type="PANTHER" id="PTHR15036">
    <property type="entry name" value="PIKACHURIN-LIKE PROTEIN"/>
    <property type="match status" value="1"/>
</dbReference>
<feature type="domain" description="Laminin G" evidence="3">
    <location>
        <begin position="1"/>
        <end position="153"/>
    </location>
</feature>
<evidence type="ECO:0000313" key="5">
    <source>
        <dbReference type="Proteomes" id="UP000695022"/>
    </source>
</evidence>
<feature type="domain" description="EGF-like" evidence="4">
    <location>
        <begin position="156"/>
        <end position="192"/>
    </location>
</feature>
<dbReference type="RefSeq" id="XP_014675683.1">
    <property type="nucleotide sequence ID" value="XM_014820197.1"/>
</dbReference>
<dbReference type="GeneID" id="106815694"/>
<evidence type="ECO:0000256" key="1">
    <source>
        <dbReference type="ARBA" id="ARBA00023157"/>
    </source>
</evidence>
<organism evidence="5 6">
    <name type="scientific">Priapulus caudatus</name>
    <name type="common">Priapulid worm</name>
    <dbReference type="NCBI Taxonomy" id="37621"/>
    <lineage>
        <taxon>Eukaryota</taxon>
        <taxon>Metazoa</taxon>
        <taxon>Ecdysozoa</taxon>
        <taxon>Scalidophora</taxon>
        <taxon>Priapulida</taxon>
        <taxon>Priapulimorpha</taxon>
        <taxon>Priapulimorphida</taxon>
        <taxon>Priapulidae</taxon>
        <taxon>Priapulus</taxon>
    </lineage>
</organism>
<sequence length="213" mass="22987">MYDSGATEGGRGGGGGGTPDFFTFELMEGHVYMVMNLGSGVTKVKATNRRVDDGEWHTVSLHREGQRGRLSVDGTATDFACPGKAAQLDLMGPLFVGGIAQGNSGGVLPREVWSAMLQYGFVGCMRDLVVNGDALDLAAAAAAQNPEEIRPYCRKLPAQCEDEPCYDGVCREGWNRYMCDCAATGYWGPTCFNGAVTTTQWHTLRVKRRGKVM</sequence>
<dbReference type="InterPro" id="IPR000742">
    <property type="entry name" value="EGF"/>
</dbReference>
<evidence type="ECO:0000259" key="4">
    <source>
        <dbReference type="PROSITE" id="PS50026"/>
    </source>
</evidence>